<dbReference type="Proteomes" id="UP001459277">
    <property type="component" value="Unassembled WGS sequence"/>
</dbReference>
<dbReference type="AlphaFoldDB" id="A0AAW2CTN1"/>
<name>A0AAW2CTN1_9ROSI</name>
<evidence type="ECO:0000313" key="1">
    <source>
        <dbReference type="EMBL" id="KAL0000145.1"/>
    </source>
</evidence>
<keyword evidence="2" id="KW-1185">Reference proteome</keyword>
<proteinExistence type="predicted"/>
<accession>A0AAW2CTN1</accession>
<protein>
    <submittedName>
        <fullName evidence="1">Uncharacterized protein</fullName>
    </submittedName>
</protein>
<organism evidence="1 2">
    <name type="scientific">Lithocarpus litseifolius</name>
    <dbReference type="NCBI Taxonomy" id="425828"/>
    <lineage>
        <taxon>Eukaryota</taxon>
        <taxon>Viridiplantae</taxon>
        <taxon>Streptophyta</taxon>
        <taxon>Embryophyta</taxon>
        <taxon>Tracheophyta</taxon>
        <taxon>Spermatophyta</taxon>
        <taxon>Magnoliopsida</taxon>
        <taxon>eudicotyledons</taxon>
        <taxon>Gunneridae</taxon>
        <taxon>Pentapetalae</taxon>
        <taxon>rosids</taxon>
        <taxon>fabids</taxon>
        <taxon>Fagales</taxon>
        <taxon>Fagaceae</taxon>
        <taxon>Lithocarpus</taxon>
    </lineage>
</organism>
<gene>
    <name evidence="1" type="ORF">SO802_019747</name>
</gene>
<comment type="caution">
    <text evidence="1">The sequence shown here is derived from an EMBL/GenBank/DDBJ whole genome shotgun (WGS) entry which is preliminary data.</text>
</comment>
<dbReference type="EMBL" id="JAZDWU010000006">
    <property type="protein sequence ID" value="KAL0000145.1"/>
    <property type="molecule type" value="Genomic_DNA"/>
</dbReference>
<sequence length="200" mass="22807">MDSKISVCGPFSVGYTFDIPTKKWIHCLDFGLSSNPFTFAGMGLMIKLSAHGDEAIIGHDQLHNCLRAYFLHYTYGHCQSVPIPVDIPPEFAYCRPNFVHLGDGIICVVMAIVVAEFEELRLFVATFQVSRVNRRSIYLDLWEKWVTYDLDGHDDADVDDNIANRCKFIRFKILNTHLSVYKSKPSKYEIITDCIGAYLL</sequence>
<reference evidence="1 2" key="1">
    <citation type="submission" date="2024-01" db="EMBL/GenBank/DDBJ databases">
        <title>A telomere-to-telomere, gap-free genome of sweet tea (Lithocarpus litseifolius).</title>
        <authorList>
            <person name="Zhou J."/>
        </authorList>
    </citation>
    <scope>NUCLEOTIDE SEQUENCE [LARGE SCALE GENOMIC DNA]</scope>
    <source>
        <strain evidence="1">Zhou-2022a</strain>
        <tissue evidence="1">Leaf</tissue>
    </source>
</reference>
<evidence type="ECO:0000313" key="2">
    <source>
        <dbReference type="Proteomes" id="UP001459277"/>
    </source>
</evidence>